<reference evidence="7" key="1">
    <citation type="submission" date="2017-12" db="EMBL/GenBank/DDBJ databases">
        <title>Whole genome sequencing of Acidipropionibacterium jensenii strains JS279 and JS280.</title>
        <authorList>
            <person name="Deptula P."/>
            <person name="Laine P."/>
            <person name="Smolander O.-P."/>
            <person name="Paulin L."/>
            <person name="Auvinen P."/>
            <person name="Varmanen P."/>
        </authorList>
    </citation>
    <scope>NUCLEOTIDE SEQUENCE [LARGE SCALE GENOMIC DNA]</scope>
    <source>
        <strain evidence="7">JS280</strain>
    </source>
</reference>
<keyword evidence="2" id="KW-0813">Transport</keyword>
<evidence type="ECO:0000256" key="3">
    <source>
        <dbReference type="ARBA" id="ARBA00022723"/>
    </source>
</evidence>
<organism evidence="6 7">
    <name type="scientific">Acidipropionibacterium jensenii</name>
    <dbReference type="NCBI Taxonomy" id="1749"/>
    <lineage>
        <taxon>Bacteria</taxon>
        <taxon>Bacillati</taxon>
        <taxon>Actinomycetota</taxon>
        <taxon>Actinomycetes</taxon>
        <taxon>Propionibacteriales</taxon>
        <taxon>Propionibacteriaceae</taxon>
        <taxon>Acidipropionibacterium</taxon>
    </lineage>
</organism>
<feature type="signal peptide" evidence="5">
    <location>
        <begin position="1"/>
        <end position="21"/>
    </location>
</feature>
<name>A0A3Q9UJY1_9ACTN</name>
<proteinExistence type="predicted"/>
<evidence type="ECO:0000256" key="5">
    <source>
        <dbReference type="SAM" id="SignalP"/>
    </source>
</evidence>
<dbReference type="SUPFAM" id="SSF53807">
    <property type="entry name" value="Helical backbone' metal receptor"/>
    <property type="match status" value="1"/>
</dbReference>
<dbReference type="KEGG" id="aji:C0Z10_09220"/>
<evidence type="ECO:0000256" key="4">
    <source>
        <dbReference type="ARBA" id="ARBA00022729"/>
    </source>
</evidence>
<dbReference type="PANTHER" id="PTHR42953:SF1">
    <property type="entry name" value="METAL-BINDING PROTEIN HI_0362-RELATED"/>
    <property type="match status" value="1"/>
</dbReference>
<dbReference type="GO" id="GO:0030001">
    <property type="term" value="P:metal ion transport"/>
    <property type="evidence" value="ECO:0007669"/>
    <property type="project" value="InterPro"/>
</dbReference>
<dbReference type="InterPro" id="IPR050492">
    <property type="entry name" value="Bact_metal-bind_prot9"/>
</dbReference>
<dbReference type="Pfam" id="PF01297">
    <property type="entry name" value="ZnuA"/>
    <property type="match status" value="1"/>
</dbReference>
<dbReference type="AlphaFoldDB" id="A0A3Q9UJY1"/>
<sequence>MSSRFLTHSISRRVLATVAVAALPLSLAACSGNGSADAAGSASSGSSAAGKVKVVASTNVWGSVAEAVGGDHVEVTSVITSPAQDPHDYEATAKDKLTFSNAKIALVNGGGYDDWASTLAKGSSATLVDAVKISGFNSSVEGFNEHVFYSMDTARKVAEVVATDLGKADPSHAADYTKNAQSFGSEIAKLKERAKTAGAAHKNLSAVATEPVAGYLLTDMGIKNITPEQFVEQAETDAGPSVKVINETTQLLTTKKAGLLVVNGQTSDDVTKQLQAAAKKVDVPNVGVTETFPEGVTSYSQFVGDTITHISEALSK</sequence>
<evidence type="ECO:0000256" key="1">
    <source>
        <dbReference type="ARBA" id="ARBA00004196"/>
    </source>
</evidence>
<accession>A0A3Q9UJY1</accession>
<evidence type="ECO:0000313" key="7">
    <source>
        <dbReference type="Proteomes" id="UP000285875"/>
    </source>
</evidence>
<comment type="subcellular location">
    <subcellularLocation>
        <location evidence="1">Cell envelope</location>
    </subcellularLocation>
</comment>
<gene>
    <name evidence="6" type="ORF">C0Z10_09220</name>
</gene>
<evidence type="ECO:0000313" key="6">
    <source>
        <dbReference type="EMBL" id="AZZ39906.1"/>
    </source>
</evidence>
<protein>
    <submittedName>
        <fullName evidence="6">ABC transporter substrate-binding protein</fullName>
    </submittedName>
</protein>
<dbReference type="EMBL" id="CP025570">
    <property type="protein sequence ID" value="AZZ39906.1"/>
    <property type="molecule type" value="Genomic_DNA"/>
</dbReference>
<keyword evidence="4 5" id="KW-0732">Signal</keyword>
<evidence type="ECO:0000256" key="2">
    <source>
        <dbReference type="ARBA" id="ARBA00022448"/>
    </source>
</evidence>
<dbReference type="PROSITE" id="PS51257">
    <property type="entry name" value="PROKAR_LIPOPROTEIN"/>
    <property type="match status" value="1"/>
</dbReference>
<dbReference type="InterPro" id="IPR006127">
    <property type="entry name" value="ZnuA-like"/>
</dbReference>
<keyword evidence="3" id="KW-0479">Metal-binding</keyword>
<dbReference type="GO" id="GO:0046872">
    <property type="term" value="F:metal ion binding"/>
    <property type="evidence" value="ECO:0007669"/>
    <property type="project" value="UniProtKB-KW"/>
</dbReference>
<dbReference type="GO" id="GO:0030313">
    <property type="term" value="C:cell envelope"/>
    <property type="evidence" value="ECO:0007669"/>
    <property type="project" value="UniProtKB-SubCell"/>
</dbReference>
<dbReference type="Proteomes" id="UP000285875">
    <property type="component" value="Chromosome"/>
</dbReference>
<feature type="chain" id="PRO_5039169392" evidence="5">
    <location>
        <begin position="22"/>
        <end position="316"/>
    </location>
</feature>
<dbReference type="Gene3D" id="3.40.50.1980">
    <property type="entry name" value="Nitrogenase molybdenum iron protein domain"/>
    <property type="match status" value="2"/>
</dbReference>
<dbReference type="PANTHER" id="PTHR42953">
    <property type="entry name" value="HIGH-AFFINITY ZINC UPTAKE SYSTEM PROTEIN ZNUA-RELATED"/>
    <property type="match status" value="1"/>
</dbReference>